<dbReference type="Gene3D" id="1.20.1250.20">
    <property type="entry name" value="MFS general substrate transporter like domains"/>
    <property type="match status" value="1"/>
</dbReference>
<reference evidence="9" key="1">
    <citation type="journal article" date="2010" name="Science">
        <title>Plasticity of animal genome architecture unmasked by rapid evolution of a pelagic tunicate.</title>
        <authorList>
            <person name="Denoeud F."/>
            <person name="Henriet S."/>
            <person name="Mungpakdee S."/>
            <person name="Aury J.M."/>
            <person name="Da Silva C."/>
            <person name="Brinkmann H."/>
            <person name="Mikhaleva J."/>
            <person name="Olsen L.C."/>
            <person name="Jubin C."/>
            <person name="Canestro C."/>
            <person name="Bouquet J.M."/>
            <person name="Danks G."/>
            <person name="Poulain J."/>
            <person name="Campsteijn C."/>
            <person name="Adamski M."/>
            <person name="Cross I."/>
            <person name="Yadetie F."/>
            <person name="Muffato M."/>
            <person name="Louis A."/>
            <person name="Butcher S."/>
            <person name="Tsagkogeorga G."/>
            <person name="Konrad A."/>
            <person name="Singh S."/>
            <person name="Jensen M.F."/>
            <person name="Cong E.H."/>
            <person name="Eikeseth-Otteraa H."/>
            <person name="Noel B."/>
            <person name="Anthouard V."/>
            <person name="Porcel B.M."/>
            <person name="Kachouri-Lafond R."/>
            <person name="Nishino A."/>
            <person name="Ugolini M."/>
            <person name="Chourrout P."/>
            <person name="Nishida H."/>
            <person name="Aasland R."/>
            <person name="Huzurbazar S."/>
            <person name="Westhof E."/>
            <person name="Delsuc F."/>
            <person name="Lehrach H."/>
            <person name="Reinhardt R."/>
            <person name="Weissenbach J."/>
            <person name="Roy S.W."/>
            <person name="Artiguenave F."/>
            <person name="Postlethwait J.H."/>
            <person name="Manak J.R."/>
            <person name="Thompson E.M."/>
            <person name="Jaillon O."/>
            <person name="Du Pasquier L."/>
            <person name="Boudinot P."/>
            <person name="Liberles D.A."/>
            <person name="Volff J.N."/>
            <person name="Philippe H."/>
            <person name="Lenhard B."/>
            <person name="Roest Crollius H."/>
            <person name="Wincker P."/>
            <person name="Chourrout D."/>
        </authorList>
    </citation>
    <scope>NUCLEOTIDE SEQUENCE [LARGE SCALE GENOMIC DNA]</scope>
</reference>
<dbReference type="PROSITE" id="PS50850">
    <property type="entry name" value="MFS"/>
    <property type="match status" value="1"/>
</dbReference>
<organism evidence="9">
    <name type="scientific">Oikopleura dioica</name>
    <name type="common">Tunicate</name>
    <dbReference type="NCBI Taxonomy" id="34765"/>
    <lineage>
        <taxon>Eukaryota</taxon>
        <taxon>Metazoa</taxon>
        <taxon>Chordata</taxon>
        <taxon>Tunicata</taxon>
        <taxon>Appendicularia</taxon>
        <taxon>Copelata</taxon>
        <taxon>Oikopleuridae</taxon>
        <taxon>Oikopleura</taxon>
    </lineage>
</organism>
<evidence type="ECO:0000256" key="7">
    <source>
        <dbReference type="SAM" id="Phobius"/>
    </source>
</evidence>
<dbReference type="GO" id="GO:0016020">
    <property type="term" value="C:membrane"/>
    <property type="evidence" value="ECO:0007669"/>
    <property type="project" value="UniProtKB-SubCell"/>
</dbReference>
<feature type="transmembrane region" description="Helical" evidence="7">
    <location>
        <begin position="112"/>
        <end position="129"/>
    </location>
</feature>
<dbReference type="InParanoid" id="E4XIQ1"/>
<feature type="transmembrane region" description="Helical" evidence="7">
    <location>
        <begin position="359"/>
        <end position="380"/>
    </location>
</feature>
<dbReference type="PANTHER" id="PTHR23505:SF79">
    <property type="entry name" value="PROTEIN SPINSTER"/>
    <property type="match status" value="1"/>
</dbReference>
<gene>
    <name evidence="9" type="ORF">GSOID_T00012475001</name>
</gene>
<evidence type="ECO:0000256" key="1">
    <source>
        <dbReference type="ARBA" id="ARBA00004141"/>
    </source>
</evidence>
<evidence type="ECO:0000256" key="3">
    <source>
        <dbReference type="ARBA" id="ARBA00022692"/>
    </source>
</evidence>
<evidence type="ECO:0000313" key="10">
    <source>
        <dbReference type="Proteomes" id="UP000001307"/>
    </source>
</evidence>
<evidence type="ECO:0000256" key="2">
    <source>
        <dbReference type="ARBA" id="ARBA00022448"/>
    </source>
</evidence>
<keyword evidence="3 7" id="KW-0812">Transmembrane</keyword>
<dbReference type="InterPro" id="IPR011701">
    <property type="entry name" value="MFS"/>
</dbReference>
<feature type="transmembrane region" description="Helical" evidence="7">
    <location>
        <begin position="331"/>
        <end position="353"/>
    </location>
</feature>
<keyword evidence="10" id="KW-1185">Reference proteome</keyword>
<feature type="transmembrane region" description="Helical" evidence="7">
    <location>
        <begin position="7"/>
        <end position="27"/>
    </location>
</feature>
<feature type="transmembrane region" description="Helical" evidence="7">
    <location>
        <begin position="297"/>
        <end position="316"/>
    </location>
</feature>
<accession>E4XIQ1</accession>
<evidence type="ECO:0000256" key="4">
    <source>
        <dbReference type="ARBA" id="ARBA00022989"/>
    </source>
</evidence>
<proteinExistence type="inferred from homology"/>
<comment type="subcellular location">
    <subcellularLocation>
        <location evidence="1">Membrane</location>
        <topology evidence="1">Multi-pass membrane protein</topology>
    </subcellularLocation>
</comment>
<feature type="domain" description="Major facilitator superfamily (MFS) profile" evidence="8">
    <location>
        <begin position="33"/>
        <end position="450"/>
    </location>
</feature>
<feature type="transmembrane region" description="Helical" evidence="7">
    <location>
        <begin position="172"/>
        <end position="189"/>
    </location>
</feature>
<dbReference type="SUPFAM" id="SSF103473">
    <property type="entry name" value="MFS general substrate transporter"/>
    <property type="match status" value="1"/>
</dbReference>
<protein>
    <recommendedName>
        <fullName evidence="8">Major facilitator superfamily (MFS) profile domain-containing protein</fullName>
    </recommendedName>
</protein>
<dbReference type="InterPro" id="IPR020846">
    <property type="entry name" value="MFS_dom"/>
</dbReference>
<dbReference type="AlphaFoldDB" id="E4XIQ1"/>
<dbReference type="InterPro" id="IPR044770">
    <property type="entry name" value="MFS_spinster-like"/>
</dbReference>
<feature type="transmembrane region" description="Helical" evidence="7">
    <location>
        <begin position="201"/>
        <end position="218"/>
    </location>
</feature>
<sequence length="464" mass="51493">MTGNRDKVTILIVLSFTFFCAELIQYMPAMNQKQLAAATFGGVGGLDCELVSGQESKNLNQLFKNGSVCMSDCTCQFDDEIPIQMILNSLYVIPVSITTVLFGIAADSDRRLIYLSISVFFLGLSQIAVPSAPSYFAISILRVLTGAAEGAVQPISVTIITSLFVAHKSKAMGVYNWAIYLAYASSIFLNKITENKYWQSYYTLGLFCLISFVAILIVERTKPKTVSNIIYTKGEEEKSTVREFITRLIEIIAIAKRPKTLLILMGALCRHTAGYSLGFNMVDYFKNEKKFESAENFLFFAPIIAGVSGSFLGGLLTDKIQKNKRFAGPKAALLVLLVSQFIGAPLMSIVLTIDSPYCFYLLYFAYMIIEMWFGIFLVCYSTMFPSHVQGQVIGYTIFTMRLICQNSAVLISPLRKAFSYYEAMIIMVPGLQLLSAILFLASFCLLPASTLISDKIKLTSPLQK</sequence>
<feature type="transmembrane region" description="Helical" evidence="7">
    <location>
        <begin position="135"/>
        <end position="165"/>
    </location>
</feature>
<evidence type="ECO:0000313" key="9">
    <source>
        <dbReference type="EMBL" id="CBY24585.1"/>
    </source>
</evidence>
<feature type="transmembrane region" description="Helical" evidence="7">
    <location>
        <begin position="392"/>
        <end position="411"/>
    </location>
</feature>
<keyword evidence="2" id="KW-0813">Transport</keyword>
<comment type="similarity">
    <text evidence="6">Belongs to the major facilitator superfamily. Spinster (TC 2.A.1.49) family.</text>
</comment>
<feature type="transmembrane region" description="Helical" evidence="7">
    <location>
        <begin position="260"/>
        <end position="277"/>
    </location>
</feature>
<dbReference type="Proteomes" id="UP000001307">
    <property type="component" value="Unassembled WGS sequence"/>
</dbReference>
<dbReference type="Pfam" id="PF07690">
    <property type="entry name" value="MFS_1"/>
    <property type="match status" value="1"/>
</dbReference>
<evidence type="ECO:0000259" key="8">
    <source>
        <dbReference type="PROSITE" id="PS50850"/>
    </source>
</evidence>
<name>E4XIQ1_OIKDI</name>
<dbReference type="EMBL" id="FN653056">
    <property type="protein sequence ID" value="CBY24585.1"/>
    <property type="molecule type" value="Genomic_DNA"/>
</dbReference>
<dbReference type="PANTHER" id="PTHR23505">
    <property type="entry name" value="SPINSTER"/>
    <property type="match status" value="1"/>
</dbReference>
<evidence type="ECO:0000256" key="6">
    <source>
        <dbReference type="ARBA" id="ARBA00024338"/>
    </source>
</evidence>
<dbReference type="GO" id="GO:0022857">
    <property type="term" value="F:transmembrane transporter activity"/>
    <property type="evidence" value="ECO:0007669"/>
    <property type="project" value="InterPro"/>
</dbReference>
<keyword evidence="5 7" id="KW-0472">Membrane</keyword>
<dbReference type="InterPro" id="IPR036259">
    <property type="entry name" value="MFS_trans_sf"/>
</dbReference>
<feature type="transmembrane region" description="Helical" evidence="7">
    <location>
        <begin position="86"/>
        <end position="105"/>
    </location>
</feature>
<feature type="transmembrane region" description="Helical" evidence="7">
    <location>
        <begin position="423"/>
        <end position="448"/>
    </location>
</feature>
<dbReference type="OrthoDB" id="3639251at2759"/>
<evidence type="ECO:0000256" key="5">
    <source>
        <dbReference type="ARBA" id="ARBA00023136"/>
    </source>
</evidence>
<keyword evidence="4 7" id="KW-1133">Transmembrane helix</keyword>